<proteinExistence type="predicted"/>
<dbReference type="RefSeq" id="WP_151969166.1">
    <property type="nucleotide sequence ID" value="NZ_AP019860.1"/>
</dbReference>
<name>A0A5S9IQX9_UABAM</name>
<evidence type="ECO:0000313" key="2">
    <source>
        <dbReference type="Proteomes" id="UP000326354"/>
    </source>
</evidence>
<accession>A0A5S9IQX9</accession>
<dbReference type="KEGG" id="uam:UABAM_03408"/>
<sequence length="87" mass="10318">MSLGKRINNFFKKLGNLKEMVSPSSFYEARKKIDPELYKYLNSSCVQQYYKKGSEYVKTWRGRLLWAVDCTTINLPDTEETRAFYTK</sequence>
<reference evidence="1 2" key="1">
    <citation type="submission" date="2019-08" db="EMBL/GenBank/DDBJ databases">
        <title>Complete genome sequence of Candidatus Uab amorphum.</title>
        <authorList>
            <person name="Shiratori T."/>
            <person name="Suzuki S."/>
            <person name="Kakizawa Y."/>
            <person name="Ishida K."/>
        </authorList>
    </citation>
    <scope>NUCLEOTIDE SEQUENCE [LARGE SCALE GENOMIC DNA]</scope>
    <source>
        <strain evidence="1 2">SRT547</strain>
    </source>
</reference>
<dbReference type="EMBL" id="AP019860">
    <property type="protein sequence ID" value="BBM85045.1"/>
    <property type="molecule type" value="Genomic_DNA"/>
</dbReference>
<protein>
    <submittedName>
        <fullName evidence="1">Uncharacterized protein</fullName>
    </submittedName>
</protein>
<organism evidence="1 2">
    <name type="scientific">Uabimicrobium amorphum</name>
    <dbReference type="NCBI Taxonomy" id="2596890"/>
    <lineage>
        <taxon>Bacteria</taxon>
        <taxon>Pseudomonadati</taxon>
        <taxon>Planctomycetota</taxon>
        <taxon>Candidatus Uabimicrobiia</taxon>
        <taxon>Candidatus Uabimicrobiales</taxon>
        <taxon>Candidatus Uabimicrobiaceae</taxon>
        <taxon>Candidatus Uabimicrobium</taxon>
    </lineage>
</organism>
<dbReference type="Proteomes" id="UP000326354">
    <property type="component" value="Chromosome"/>
</dbReference>
<evidence type="ECO:0000313" key="1">
    <source>
        <dbReference type="EMBL" id="BBM85045.1"/>
    </source>
</evidence>
<dbReference type="AlphaFoldDB" id="A0A5S9IQX9"/>
<gene>
    <name evidence="1" type="ORF">UABAM_03408</name>
</gene>
<keyword evidence="2" id="KW-1185">Reference proteome</keyword>